<comment type="subcellular location">
    <subcellularLocation>
        <location evidence="1">Cell envelope</location>
    </subcellularLocation>
</comment>
<gene>
    <name evidence="4" type="ORF">JMN32_23150</name>
</gene>
<organism evidence="4 5">
    <name type="scientific">Fulvivirga marina</name>
    <dbReference type="NCBI Taxonomy" id="2494733"/>
    <lineage>
        <taxon>Bacteria</taxon>
        <taxon>Pseudomonadati</taxon>
        <taxon>Bacteroidota</taxon>
        <taxon>Cytophagia</taxon>
        <taxon>Cytophagales</taxon>
        <taxon>Fulvivirgaceae</taxon>
        <taxon>Fulvivirga</taxon>
    </lineage>
</organism>
<dbReference type="Gene3D" id="1.20.1420.20">
    <property type="entry name" value="M75 peptidase, HXXE motif"/>
    <property type="match status" value="1"/>
</dbReference>
<evidence type="ECO:0000256" key="2">
    <source>
        <dbReference type="ARBA" id="ARBA00022729"/>
    </source>
</evidence>
<dbReference type="GO" id="GO:0030313">
    <property type="term" value="C:cell envelope"/>
    <property type="evidence" value="ECO:0007669"/>
    <property type="project" value="UniProtKB-SubCell"/>
</dbReference>
<reference evidence="4" key="1">
    <citation type="submission" date="2021-01" db="EMBL/GenBank/DDBJ databases">
        <title>Fulvivirga kasyanovii gen. nov., sp nov., a novel member of the phylum Bacteroidetes isolated from seawater in a mussel farm.</title>
        <authorList>
            <person name="Zhao L.-H."/>
            <person name="Wang Z.-J."/>
        </authorList>
    </citation>
    <scope>NUCLEOTIDE SEQUENCE</scope>
    <source>
        <strain evidence="4">29W222</strain>
    </source>
</reference>
<evidence type="ECO:0000313" key="5">
    <source>
        <dbReference type="Proteomes" id="UP000614216"/>
    </source>
</evidence>
<dbReference type="InterPro" id="IPR034984">
    <property type="entry name" value="Imelysin-like_IPPA"/>
</dbReference>
<evidence type="ECO:0000313" key="4">
    <source>
        <dbReference type="EMBL" id="MBL6449226.1"/>
    </source>
</evidence>
<dbReference type="InterPro" id="IPR018976">
    <property type="entry name" value="Imelysin-like"/>
</dbReference>
<dbReference type="Pfam" id="PF09375">
    <property type="entry name" value="Peptidase_M75"/>
    <property type="match status" value="1"/>
</dbReference>
<dbReference type="EMBL" id="JAEUGD010000066">
    <property type="protein sequence ID" value="MBL6449226.1"/>
    <property type="molecule type" value="Genomic_DNA"/>
</dbReference>
<proteinExistence type="predicted"/>
<feature type="domain" description="Imelysin-like" evidence="3">
    <location>
        <begin position="45"/>
        <end position="345"/>
    </location>
</feature>
<keyword evidence="5" id="KW-1185">Reference proteome</keyword>
<name>A0A937G2U8_9BACT</name>
<comment type="caution">
    <text evidence="4">The sequence shown here is derived from an EMBL/GenBank/DDBJ whole genome shotgun (WGS) entry which is preliminary data.</text>
</comment>
<dbReference type="InterPro" id="IPR038352">
    <property type="entry name" value="Imelysin_sf"/>
</dbReference>
<accession>A0A937G2U8</accession>
<evidence type="ECO:0000256" key="1">
    <source>
        <dbReference type="ARBA" id="ARBA00004196"/>
    </source>
</evidence>
<sequence length="371" mass="40305">MKQVISVILLINLIAVIGCSDDETGGNTPGFDRKAMLEDLADNVIIPAYDTLNKEVITLDEAVNAFVATPDLSNLNAARNAFQVAYHAWQRSSFWEFGPAFDVLLMSSVNSFPADYISIDNNIVTGSYDFNTISGQDEKGFPAVGYLLYGISDTDQGIVDMFTVDGDASNRKDYLKAVALDIRTRVSEVATGWSAAGGDYKSVFINNDGTDVGSSVGLMVNELNKFVERETRDGKIGIPLGKRSQGIPIPAEVEAGYSDLSISLASENLKALYNFYMGIGVSGDKVSFYDYLTTINAQYNGGLLSDAIKLQFERAMKEVGEIPSPYKETVEVNPTPAEEAYTELQKLVVMLKADMPSALGVLITYQDNDGD</sequence>
<evidence type="ECO:0000259" key="3">
    <source>
        <dbReference type="Pfam" id="PF09375"/>
    </source>
</evidence>
<dbReference type="Proteomes" id="UP000614216">
    <property type="component" value="Unassembled WGS sequence"/>
</dbReference>
<dbReference type="AlphaFoldDB" id="A0A937G2U8"/>
<dbReference type="PROSITE" id="PS51257">
    <property type="entry name" value="PROKAR_LIPOPROTEIN"/>
    <property type="match status" value="1"/>
</dbReference>
<dbReference type="CDD" id="cd14659">
    <property type="entry name" value="Imelysin-like_IPPA"/>
    <property type="match status" value="1"/>
</dbReference>
<dbReference type="RefSeq" id="WP_202858760.1">
    <property type="nucleotide sequence ID" value="NZ_JAEUGD010000066.1"/>
</dbReference>
<protein>
    <submittedName>
        <fullName evidence="4">Imelysin family protein</fullName>
    </submittedName>
</protein>
<keyword evidence="2" id="KW-0732">Signal</keyword>